<protein>
    <recommendedName>
        <fullName evidence="3">Methane oxygenase PmoA</fullName>
    </recommendedName>
</protein>
<dbReference type="InterPro" id="IPR029475">
    <property type="entry name" value="DUF6807"/>
</dbReference>
<gene>
    <name evidence="1" type="ORF">Pla110_06980</name>
</gene>
<evidence type="ECO:0008006" key="3">
    <source>
        <dbReference type="Google" id="ProtNLM"/>
    </source>
</evidence>
<evidence type="ECO:0000313" key="2">
    <source>
        <dbReference type="Proteomes" id="UP000317178"/>
    </source>
</evidence>
<accession>A0A518CII9</accession>
<dbReference type="OrthoDB" id="242375at2"/>
<organism evidence="1 2">
    <name type="scientific">Polystyrenella longa</name>
    <dbReference type="NCBI Taxonomy" id="2528007"/>
    <lineage>
        <taxon>Bacteria</taxon>
        <taxon>Pseudomonadati</taxon>
        <taxon>Planctomycetota</taxon>
        <taxon>Planctomycetia</taxon>
        <taxon>Planctomycetales</taxon>
        <taxon>Planctomycetaceae</taxon>
        <taxon>Polystyrenella</taxon>
    </lineage>
</organism>
<sequence length="427" mass="47910">MIEGAFLFPNHSAGDPALRSNRFFVLLLSLILSTSFIASTDNASAAEHSIVWKAPTGVPAGTPLFVKQETDADESLQLVEAETGTKIPLQKSGEEWIGLFPREIKEGETLDFTVSAVPPVQAASAVFNIVQKEGCLVVSNRGREVFRYRTDSLEPPMGQSNIYRRSGYLHPLYTPRGKLVTGDFAADHPHQHGIMYAWTNTSFQGRKVDFWNQSAEQGRIEHRKIVAMGKGPVFAEIEVKIAHVDLTSGNPIDVLHEHWKLRVYDIGPDTNDNSLPYIIDFESVQEAATDEPLKILEYHYGGFAIRGNESWLGRDPNLFLTSLGMKREDGNHSRPNWCRMQGELGRGTAGVVLISHEHNFRAPIPVRLHPAKPYFCWAPLVLGDFEISKQNPLRSRFRIVSYDGEGSLQRLHQLSRNFSQPVWLDAR</sequence>
<dbReference type="Pfam" id="PF14100">
    <property type="entry name" value="DUF6807"/>
    <property type="match status" value="1"/>
</dbReference>
<dbReference type="AlphaFoldDB" id="A0A518CII9"/>
<keyword evidence="2" id="KW-1185">Reference proteome</keyword>
<evidence type="ECO:0000313" key="1">
    <source>
        <dbReference type="EMBL" id="QDU78994.1"/>
    </source>
</evidence>
<dbReference type="Proteomes" id="UP000317178">
    <property type="component" value="Chromosome"/>
</dbReference>
<name>A0A518CII9_9PLAN</name>
<proteinExistence type="predicted"/>
<reference evidence="1 2" key="1">
    <citation type="submission" date="2019-02" db="EMBL/GenBank/DDBJ databases">
        <title>Deep-cultivation of Planctomycetes and their phenomic and genomic characterization uncovers novel biology.</title>
        <authorList>
            <person name="Wiegand S."/>
            <person name="Jogler M."/>
            <person name="Boedeker C."/>
            <person name="Pinto D."/>
            <person name="Vollmers J."/>
            <person name="Rivas-Marin E."/>
            <person name="Kohn T."/>
            <person name="Peeters S.H."/>
            <person name="Heuer A."/>
            <person name="Rast P."/>
            <person name="Oberbeckmann S."/>
            <person name="Bunk B."/>
            <person name="Jeske O."/>
            <person name="Meyerdierks A."/>
            <person name="Storesund J.E."/>
            <person name="Kallscheuer N."/>
            <person name="Luecker S."/>
            <person name="Lage O.M."/>
            <person name="Pohl T."/>
            <person name="Merkel B.J."/>
            <person name="Hornburger P."/>
            <person name="Mueller R.-W."/>
            <person name="Bruemmer F."/>
            <person name="Labrenz M."/>
            <person name="Spormann A.M."/>
            <person name="Op den Camp H."/>
            <person name="Overmann J."/>
            <person name="Amann R."/>
            <person name="Jetten M.S.M."/>
            <person name="Mascher T."/>
            <person name="Medema M.H."/>
            <person name="Devos D.P."/>
            <person name="Kaster A.-K."/>
            <person name="Ovreas L."/>
            <person name="Rohde M."/>
            <person name="Galperin M.Y."/>
            <person name="Jogler C."/>
        </authorList>
    </citation>
    <scope>NUCLEOTIDE SEQUENCE [LARGE SCALE GENOMIC DNA]</scope>
    <source>
        <strain evidence="1 2">Pla110</strain>
    </source>
</reference>
<dbReference type="KEGG" id="plon:Pla110_06980"/>
<dbReference type="EMBL" id="CP036281">
    <property type="protein sequence ID" value="QDU78994.1"/>
    <property type="molecule type" value="Genomic_DNA"/>
</dbReference>